<name>A0ABR2VQC6_9FUNG</name>
<accession>A0ABR2VQC6</accession>
<dbReference type="PANTHER" id="PTHR31131">
    <property type="entry name" value="CHROMOSOME 1, WHOLE GENOME SHOTGUN SEQUENCE"/>
    <property type="match status" value="1"/>
</dbReference>
<protein>
    <recommendedName>
        <fullName evidence="5">Aspartate kinase</fullName>
    </recommendedName>
</protein>
<gene>
    <name evidence="3" type="ORF">K7432_013879</name>
</gene>
<sequence>MAIHLNLQLYTEQFCVLKFAPKASVPRIFDDLPFYSVTRTPEELSIVTIQPSNETIETLRDSGLVAYENDWRCLKVQGPLDFSLIGILANLSSTLADAEVSIFAISTYDTDYLLVKQDSVDRAQEVLVKVGHTINIASIFQ</sequence>
<dbReference type="Proteomes" id="UP001479436">
    <property type="component" value="Unassembled WGS sequence"/>
</dbReference>
<feature type="domain" description="A9CJY8-like N-terminal" evidence="2">
    <location>
        <begin position="13"/>
        <end position="48"/>
    </location>
</feature>
<dbReference type="EMBL" id="JASJQH010008320">
    <property type="protein sequence ID" value="KAK9693538.1"/>
    <property type="molecule type" value="Genomic_DNA"/>
</dbReference>
<dbReference type="InterPro" id="IPR027795">
    <property type="entry name" value="CASTOR_ACT_dom"/>
</dbReference>
<feature type="domain" description="CASTOR ACT" evidence="1">
    <location>
        <begin position="68"/>
        <end position="127"/>
    </location>
</feature>
<evidence type="ECO:0000259" key="1">
    <source>
        <dbReference type="Pfam" id="PF13840"/>
    </source>
</evidence>
<dbReference type="SUPFAM" id="SSF55021">
    <property type="entry name" value="ACT-like"/>
    <property type="match status" value="2"/>
</dbReference>
<keyword evidence="4" id="KW-1185">Reference proteome</keyword>
<dbReference type="InterPro" id="IPR045865">
    <property type="entry name" value="ACT-like_dom_sf"/>
</dbReference>
<dbReference type="PIRSF" id="PIRSF008459">
    <property type="entry name" value="UCP008459"/>
    <property type="match status" value="1"/>
</dbReference>
<dbReference type="Pfam" id="PF21631">
    <property type="entry name" value="A9CJY8-like_N"/>
    <property type="match status" value="1"/>
</dbReference>
<dbReference type="Pfam" id="PF13840">
    <property type="entry name" value="ACT_7"/>
    <property type="match status" value="1"/>
</dbReference>
<evidence type="ECO:0008006" key="5">
    <source>
        <dbReference type="Google" id="ProtNLM"/>
    </source>
</evidence>
<evidence type="ECO:0000313" key="4">
    <source>
        <dbReference type="Proteomes" id="UP001479436"/>
    </source>
</evidence>
<proteinExistence type="predicted"/>
<reference evidence="3 4" key="1">
    <citation type="submission" date="2023-04" db="EMBL/GenBank/DDBJ databases">
        <title>Genome of Basidiobolus ranarum AG-B5.</title>
        <authorList>
            <person name="Stajich J.E."/>
            <person name="Carter-House D."/>
            <person name="Gryganskyi A."/>
        </authorList>
    </citation>
    <scope>NUCLEOTIDE SEQUENCE [LARGE SCALE GENOMIC DNA]</scope>
    <source>
        <strain evidence="3 4">AG-B5</strain>
    </source>
</reference>
<dbReference type="PANTHER" id="PTHR31131:SF6">
    <property type="entry name" value="CASTOR ACT DOMAIN-CONTAINING PROTEIN"/>
    <property type="match status" value="1"/>
</dbReference>
<dbReference type="Gene3D" id="3.30.2130.10">
    <property type="entry name" value="VC0802-like"/>
    <property type="match status" value="1"/>
</dbReference>
<dbReference type="InterPro" id="IPR049447">
    <property type="entry name" value="A9CJY8-like_N"/>
</dbReference>
<dbReference type="InterPro" id="IPR016540">
    <property type="entry name" value="UCP008459"/>
</dbReference>
<comment type="caution">
    <text evidence="3">The sequence shown here is derived from an EMBL/GenBank/DDBJ whole genome shotgun (WGS) entry which is preliminary data.</text>
</comment>
<evidence type="ECO:0000259" key="2">
    <source>
        <dbReference type="Pfam" id="PF21631"/>
    </source>
</evidence>
<dbReference type="InterPro" id="IPR051719">
    <property type="entry name" value="CASTOR_mTORC1"/>
</dbReference>
<organism evidence="3 4">
    <name type="scientific">Basidiobolus ranarum</name>
    <dbReference type="NCBI Taxonomy" id="34480"/>
    <lineage>
        <taxon>Eukaryota</taxon>
        <taxon>Fungi</taxon>
        <taxon>Fungi incertae sedis</taxon>
        <taxon>Zoopagomycota</taxon>
        <taxon>Entomophthoromycotina</taxon>
        <taxon>Basidiobolomycetes</taxon>
        <taxon>Basidiobolales</taxon>
        <taxon>Basidiobolaceae</taxon>
        <taxon>Basidiobolus</taxon>
    </lineage>
</organism>
<evidence type="ECO:0000313" key="3">
    <source>
        <dbReference type="EMBL" id="KAK9693538.1"/>
    </source>
</evidence>